<evidence type="ECO:0000313" key="2">
    <source>
        <dbReference type="Proteomes" id="UP000249056"/>
    </source>
</evidence>
<organism evidence="1 2">
    <name type="scientific">Monilinia fructigena</name>
    <dbReference type="NCBI Taxonomy" id="38457"/>
    <lineage>
        <taxon>Eukaryota</taxon>
        <taxon>Fungi</taxon>
        <taxon>Dikarya</taxon>
        <taxon>Ascomycota</taxon>
        <taxon>Pezizomycotina</taxon>
        <taxon>Leotiomycetes</taxon>
        <taxon>Helotiales</taxon>
        <taxon>Sclerotiniaceae</taxon>
        <taxon>Monilinia</taxon>
    </lineage>
</organism>
<reference evidence="1 2" key="1">
    <citation type="submission" date="2018-06" db="EMBL/GenBank/DDBJ databases">
        <title>Genome Sequence of the Brown Rot Fungal Pathogen Monilinia fructigena.</title>
        <authorList>
            <person name="Landi L."/>
            <person name="De Miccolis Angelini R.M."/>
            <person name="Pollastro S."/>
            <person name="Abate D."/>
            <person name="Faretra F."/>
            <person name="Romanazzi G."/>
        </authorList>
    </citation>
    <scope>NUCLEOTIDE SEQUENCE [LARGE SCALE GENOMIC DNA]</scope>
    <source>
        <strain evidence="1 2">Mfrg269</strain>
    </source>
</reference>
<keyword evidence="2" id="KW-1185">Reference proteome</keyword>
<comment type="caution">
    <text evidence="1">The sequence shown here is derived from an EMBL/GenBank/DDBJ whole genome shotgun (WGS) entry which is preliminary data.</text>
</comment>
<evidence type="ECO:0000313" key="1">
    <source>
        <dbReference type="EMBL" id="RAL65458.1"/>
    </source>
</evidence>
<name>A0A395J068_9HELO</name>
<sequence>MVKISYILFYTTADNYNCIMMQTWEHIMRRRADIQIDDADSERLTRQITCEQLEVRTQAGQPFVYRDSISECGRGGVSDNGRN</sequence>
<dbReference type="AlphaFoldDB" id="A0A395J068"/>
<dbReference type="Proteomes" id="UP000249056">
    <property type="component" value="Unassembled WGS sequence"/>
</dbReference>
<accession>A0A395J068</accession>
<protein>
    <submittedName>
        <fullName evidence="1">Uncharacterized protein</fullName>
    </submittedName>
</protein>
<proteinExistence type="predicted"/>
<gene>
    <name evidence="1" type="ORF">DID88_001024</name>
</gene>
<dbReference type="EMBL" id="QKRW01000010">
    <property type="protein sequence ID" value="RAL65458.1"/>
    <property type="molecule type" value="Genomic_DNA"/>
</dbReference>